<dbReference type="EC" id="4.2.1.51" evidence="2 9"/>
<proteinExistence type="predicted"/>
<dbReference type="GO" id="GO:0004664">
    <property type="term" value="F:prephenate dehydratase activity"/>
    <property type="evidence" value="ECO:0007669"/>
    <property type="project" value="UniProtKB-UniRule"/>
</dbReference>
<dbReference type="PROSITE" id="PS51671">
    <property type="entry name" value="ACT"/>
    <property type="match status" value="1"/>
</dbReference>
<dbReference type="SUPFAM" id="SSF53850">
    <property type="entry name" value="Periplasmic binding protein-like II"/>
    <property type="match status" value="1"/>
</dbReference>
<dbReference type="Pfam" id="PF00800">
    <property type="entry name" value="PDT"/>
    <property type="match status" value="1"/>
</dbReference>
<evidence type="ECO:0000256" key="6">
    <source>
        <dbReference type="ARBA" id="ARBA00023222"/>
    </source>
</evidence>
<dbReference type="NCBIfam" id="NF008865">
    <property type="entry name" value="PRK11898.1"/>
    <property type="match status" value="1"/>
</dbReference>
<dbReference type="PROSITE" id="PS51171">
    <property type="entry name" value="PREPHENATE_DEHYDR_3"/>
    <property type="match status" value="1"/>
</dbReference>
<dbReference type="Gene3D" id="3.40.190.10">
    <property type="entry name" value="Periplasmic binding protein-like II"/>
    <property type="match status" value="2"/>
</dbReference>
<evidence type="ECO:0000313" key="13">
    <source>
        <dbReference type="Proteomes" id="UP000823990"/>
    </source>
</evidence>
<dbReference type="PROSITE" id="PS00858">
    <property type="entry name" value="PREPHENATE_DEHYDR_2"/>
    <property type="match status" value="1"/>
</dbReference>
<name>A0A9D1Q143_9FIRM</name>
<accession>A0A9D1Q143</accession>
<reference evidence="12" key="1">
    <citation type="journal article" date="2021" name="PeerJ">
        <title>Extensive microbial diversity within the chicken gut microbiome revealed by metagenomics and culture.</title>
        <authorList>
            <person name="Gilroy R."/>
            <person name="Ravi A."/>
            <person name="Getino M."/>
            <person name="Pursley I."/>
            <person name="Horton D.L."/>
            <person name="Alikhan N.F."/>
            <person name="Baker D."/>
            <person name="Gharbi K."/>
            <person name="Hall N."/>
            <person name="Watson M."/>
            <person name="Adriaenssens E.M."/>
            <person name="Foster-Nyarko E."/>
            <person name="Jarju S."/>
            <person name="Secka A."/>
            <person name="Antonio M."/>
            <person name="Oren A."/>
            <person name="Chaudhuri R.R."/>
            <person name="La Ragione R."/>
            <person name="Hildebrand F."/>
            <person name="Pallen M.J."/>
        </authorList>
    </citation>
    <scope>NUCLEOTIDE SEQUENCE</scope>
    <source>
        <strain evidence="12">12435</strain>
    </source>
</reference>
<keyword evidence="4 9" id="KW-0028">Amino-acid biosynthesis</keyword>
<dbReference type="EMBL" id="DXHS01000060">
    <property type="protein sequence ID" value="HIW02384.1"/>
    <property type="molecule type" value="Genomic_DNA"/>
</dbReference>
<dbReference type="Pfam" id="PF01842">
    <property type="entry name" value="ACT"/>
    <property type="match status" value="1"/>
</dbReference>
<comment type="caution">
    <text evidence="12">The sequence shown here is derived from an EMBL/GenBank/DDBJ whole genome shotgun (WGS) entry which is preliminary data.</text>
</comment>
<dbReference type="InterPro" id="IPR002912">
    <property type="entry name" value="ACT_dom"/>
</dbReference>
<evidence type="ECO:0000259" key="10">
    <source>
        <dbReference type="PROSITE" id="PS51171"/>
    </source>
</evidence>
<sequence>MSAKSKISYLGDRYTHTYAAAEKFSHGEAELVGYHTIYSSIEAALRGECDYAVAPIENSCGGSVTDTLDALRALPLYVREETVLHVPQHLISVAGATADGIKTIYSHPQALAQCDGYLRLRFPQTETIAVSSTAEALSLATDPGKAAIARAPAEGQEIIEREVEDVKNNSTRFVLLGREPSESGDKCSVVFETPNTPGALNRALALFGDRGLNMTKIESRPHRSELGRYVFFVDFECGDGPLTEVLGELAGRTSAMKYLGRYSRV</sequence>
<evidence type="ECO:0000256" key="4">
    <source>
        <dbReference type="ARBA" id="ARBA00022605"/>
    </source>
</evidence>
<dbReference type="Gene3D" id="3.30.70.260">
    <property type="match status" value="1"/>
</dbReference>
<evidence type="ECO:0000256" key="3">
    <source>
        <dbReference type="ARBA" id="ARBA00021872"/>
    </source>
</evidence>
<evidence type="ECO:0000256" key="8">
    <source>
        <dbReference type="ARBA" id="ARBA00047848"/>
    </source>
</evidence>
<organism evidence="12 13">
    <name type="scientific">Candidatus Protoclostridium stercorigallinarum</name>
    <dbReference type="NCBI Taxonomy" id="2838741"/>
    <lineage>
        <taxon>Bacteria</taxon>
        <taxon>Bacillati</taxon>
        <taxon>Bacillota</taxon>
        <taxon>Clostridia</taxon>
        <taxon>Candidatus Protoclostridium</taxon>
    </lineage>
</organism>
<dbReference type="InterPro" id="IPR001086">
    <property type="entry name" value="Preph_deHydtase"/>
</dbReference>
<dbReference type="GO" id="GO:0009094">
    <property type="term" value="P:L-phenylalanine biosynthetic process"/>
    <property type="evidence" value="ECO:0007669"/>
    <property type="project" value="UniProtKB-KW"/>
</dbReference>
<gene>
    <name evidence="9 12" type="primary">pheA</name>
    <name evidence="12" type="ORF">H9892_03510</name>
</gene>
<evidence type="ECO:0000256" key="1">
    <source>
        <dbReference type="ARBA" id="ARBA00004741"/>
    </source>
</evidence>
<evidence type="ECO:0000259" key="11">
    <source>
        <dbReference type="PROSITE" id="PS51671"/>
    </source>
</evidence>
<dbReference type="Proteomes" id="UP000823990">
    <property type="component" value="Unassembled WGS sequence"/>
</dbReference>
<evidence type="ECO:0000256" key="2">
    <source>
        <dbReference type="ARBA" id="ARBA00013147"/>
    </source>
</evidence>
<comment type="catalytic activity">
    <reaction evidence="8 9">
        <text>prephenate + H(+) = 3-phenylpyruvate + CO2 + H2O</text>
        <dbReference type="Rhea" id="RHEA:21648"/>
        <dbReference type="ChEBI" id="CHEBI:15377"/>
        <dbReference type="ChEBI" id="CHEBI:15378"/>
        <dbReference type="ChEBI" id="CHEBI:16526"/>
        <dbReference type="ChEBI" id="CHEBI:18005"/>
        <dbReference type="ChEBI" id="CHEBI:29934"/>
        <dbReference type="EC" id="4.2.1.51"/>
    </reaction>
</comment>
<protein>
    <recommendedName>
        <fullName evidence="3 9">Prephenate dehydratase</fullName>
        <shortName evidence="9">PDT</shortName>
        <ecNumber evidence="2 9">4.2.1.51</ecNumber>
    </recommendedName>
</protein>
<evidence type="ECO:0000256" key="7">
    <source>
        <dbReference type="ARBA" id="ARBA00023239"/>
    </source>
</evidence>
<keyword evidence="7 9" id="KW-0456">Lyase</keyword>
<dbReference type="GO" id="GO:0005737">
    <property type="term" value="C:cytoplasm"/>
    <property type="evidence" value="ECO:0007669"/>
    <property type="project" value="TreeGrafter"/>
</dbReference>
<dbReference type="PANTHER" id="PTHR21022">
    <property type="entry name" value="PREPHENATE DEHYDRATASE P PROTEIN"/>
    <property type="match status" value="1"/>
</dbReference>
<dbReference type="InterPro" id="IPR045865">
    <property type="entry name" value="ACT-like_dom_sf"/>
</dbReference>
<reference evidence="12" key="2">
    <citation type="submission" date="2021-04" db="EMBL/GenBank/DDBJ databases">
        <authorList>
            <person name="Gilroy R."/>
        </authorList>
    </citation>
    <scope>NUCLEOTIDE SEQUENCE</scope>
    <source>
        <strain evidence="12">12435</strain>
    </source>
</reference>
<keyword evidence="5 9" id="KW-0057">Aromatic amino acid biosynthesis</keyword>
<dbReference type="CDD" id="cd04905">
    <property type="entry name" value="ACT_CM-PDT"/>
    <property type="match status" value="1"/>
</dbReference>
<evidence type="ECO:0000256" key="5">
    <source>
        <dbReference type="ARBA" id="ARBA00023141"/>
    </source>
</evidence>
<dbReference type="InterPro" id="IPR018528">
    <property type="entry name" value="Preph_deHydtase_CS"/>
</dbReference>
<evidence type="ECO:0000256" key="9">
    <source>
        <dbReference type="RuleBase" id="RU361254"/>
    </source>
</evidence>
<feature type="domain" description="Prephenate dehydratase" evidence="10">
    <location>
        <begin position="6"/>
        <end position="178"/>
    </location>
</feature>
<dbReference type="SUPFAM" id="SSF55021">
    <property type="entry name" value="ACT-like"/>
    <property type="match status" value="1"/>
</dbReference>
<evidence type="ECO:0000313" key="12">
    <source>
        <dbReference type="EMBL" id="HIW02384.1"/>
    </source>
</evidence>
<dbReference type="PANTHER" id="PTHR21022:SF19">
    <property type="entry name" value="PREPHENATE DEHYDRATASE-RELATED"/>
    <property type="match status" value="1"/>
</dbReference>
<dbReference type="AlphaFoldDB" id="A0A9D1Q143"/>
<keyword evidence="6 9" id="KW-0584">Phenylalanine biosynthesis</keyword>
<feature type="domain" description="ACT" evidence="11">
    <location>
        <begin position="188"/>
        <end position="263"/>
    </location>
</feature>
<comment type="pathway">
    <text evidence="1 9">Amino-acid biosynthesis; L-phenylalanine biosynthesis; phenylpyruvate from prephenate: step 1/1.</text>
</comment>